<accession>K0SDR3</accession>
<reference evidence="1 2" key="1">
    <citation type="journal article" date="2012" name="Genome Biol.">
        <title>Genome and low-iron response of an oceanic diatom adapted to chronic iron limitation.</title>
        <authorList>
            <person name="Lommer M."/>
            <person name="Specht M."/>
            <person name="Roy A.S."/>
            <person name="Kraemer L."/>
            <person name="Andreson R."/>
            <person name="Gutowska M.A."/>
            <person name="Wolf J."/>
            <person name="Bergner S.V."/>
            <person name="Schilhabel M.B."/>
            <person name="Klostermeier U.C."/>
            <person name="Beiko R.G."/>
            <person name="Rosenstiel P."/>
            <person name="Hippler M."/>
            <person name="Laroche J."/>
        </authorList>
    </citation>
    <scope>NUCLEOTIDE SEQUENCE [LARGE SCALE GENOMIC DNA]</scope>
    <source>
        <strain evidence="1 2">CCMP1005</strain>
    </source>
</reference>
<comment type="caution">
    <text evidence="1">The sequence shown here is derived from an EMBL/GenBank/DDBJ whole genome shotgun (WGS) entry which is preliminary data.</text>
</comment>
<dbReference type="Proteomes" id="UP000266841">
    <property type="component" value="Unassembled WGS sequence"/>
</dbReference>
<dbReference type="EMBL" id="AGNL01018425">
    <property type="protein sequence ID" value="EJK63109.1"/>
    <property type="molecule type" value="Genomic_DNA"/>
</dbReference>
<keyword evidence="2" id="KW-1185">Reference proteome</keyword>
<evidence type="ECO:0000313" key="2">
    <source>
        <dbReference type="Proteomes" id="UP000266841"/>
    </source>
</evidence>
<proteinExistence type="predicted"/>
<name>K0SDR3_THAOC</name>
<organism evidence="1 2">
    <name type="scientific">Thalassiosira oceanica</name>
    <name type="common">Marine diatom</name>
    <dbReference type="NCBI Taxonomy" id="159749"/>
    <lineage>
        <taxon>Eukaryota</taxon>
        <taxon>Sar</taxon>
        <taxon>Stramenopiles</taxon>
        <taxon>Ochrophyta</taxon>
        <taxon>Bacillariophyta</taxon>
        <taxon>Coscinodiscophyceae</taxon>
        <taxon>Thalassiosirophycidae</taxon>
        <taxon>Thalassiosirales</taxon>
        <taxon>Thalassiosiraceae</taxon>
        <taxon>Thalassiosira</taxon>
    </lineage>
</organism>
<protein>
    <submittedName>
        <fullName evidence="1">Uncharacterized protein</fullName>
    </submittedName>
</protein>
<sequence length="470" mass="52056">MISFSSATIIGAIIAAENVGAFTAARLPLFIHDLTSSRPPSLRHFKDKEYEGENTLVADVLIDTVAVDSNKLNTTIDSIDLIPASRVPSTIATVPEDSSPKIPLPKLTEVTPTQSYRPLTFEEDIEPYLDIARPYYALLNEHVKVDEETGEQVFVCTANIQMPKLASEFGDIGMGEAARLQASAGEVAALLSNPKKSRLVNRWLSARPINLRFVSVSHFRLLFSFHYLASRYEWTSSPNKGMIDGEKLSNISFTKAKGDNDVILTTKCVDIGRRRAVCDILLETKESTWFATVEYSIVCANIFAKLNSAQMATPMPTLVAKDASRPYTSFGELQNIKTYSDSSFCEEWVTMSATLPPSDPSDFLGHFYDNKAAVPHSVMLLHNRDLIGKAISKFCSLDLSFNGIRMISWKTHGLKFETRVYLSRGGKGKPGSIYATESIVRINETGDICYKAVGHFIIEPDTSPFTWPLL</sequence>
<gene>
    <name evidence="1" type="ORF">THAOC_16252</name>
</gene>
<dbReference type="AlphaFoldDB" id="K0SDR3"/>
<evidence type="ECO:0000313" key="1">
    <source>
        <dbReference type="EMBL" id="EJK63109.1"/>
    </source>
</evidence>